<dbReference type="SUPFAM" id="SSF52317">
    <property type="entry name" value="Class I glutamine amidotransferase-like"/>
    <property type="match status" value="1"/>
</dbReference>
<evidence type="ECO:0000313" key="3">
    <source>
        <dbReference type="EMBL" id="ANU07843.1"/>
    </source>
</evidence>
<dbReference type="PROSITE" id="PS51257">
    <property type="entry name" value="PROKAR_LIPOPROTEIN"/>
    <property type="match status" value="1"/>
</dbReference>
<feature type="domain" description="ThuA-like" evidence="2">
    <location>
        <begin position="40"/>
        <end position="270"/>
    </location>
</feature>
<dbReference type="AlphaFoldDB" id="A0A1C7D963"/>
<proteinExistence type="predicted"/>
<evidence type="ECO:0000313" key="4">
    <source>
        <dbReference type="Proteomes" id="UP000092698"/>
    </source>
</evidence>
<protein>
    <submittedName>
        <fullName evidence="3">Trehalose utilization</fullName>
    </submittedName>
</protein>
<dbReference type="KEGG" id="anh:A6F65_01542"/>
<evidence type="ECO:0000259" key="2">
    <source>
        <dbReference type="Pfam" id="PF06283"/>
    </source>
</evidence>
<dbReference type="InterPro" id="IPR029062">
    <property type="entry name" value="Class_I_gatase-like"/>
</dbReference>
<dbReference type="STRING" id="645517.A6F65_01542"/>
<dbReference type="Pfam" id="PF06283">
    <property type="entry name" value="ThuA"/>
    <property type="match status" value="1"/>
</dbReference>
<sequence length="281" mass="30300">MKSWAALLCAGLAACASVPPSSLYDARPPEISEYLAQPAMLVFSKTRGWRHNEGIAGASLFLADYTTDAGLGFFTTENAAVFGPGHLARFDIMIFNNVSGDSLSPAQEAALQQWILAGGALVALHGSGDNSHTDWPWYDKKVIGPEFIGHPADPQFQQARVVNLAPKHPVMHGIPADWLLTDEWYSFDGTAALEGATPLLGLDENTYSPENLLYGPQQDLRMGNDPAQHPIAWARCMGNGRVVYSAIGHDQSNYRDPIYRRFLANAIAWTRAAGSGAAAGC</sequence>
<evidence type="ECO:0000256" key="1">
    <source>
        <dbReference type="SAM" id="SignalP"/>
    </source>
</evidence>
<dbReference type="EMBL" id="CP016545">
    <property type="protein sequence ID" value="ANU07843.1"/>
    <property type="molecule type" value="Genomic_DNA"/>
</dbReference>
<keyword evidence="1" id="KW-0732">Signal</keyword>
<feature type="signal peptide" evidence="1">
    <location>
        <begin position="1"/>
        <end position="16"/>
    </location>
</feature>
<dbReference type="PANTHER" id="PTHR40469:SF2">
    <property type="entry name" value="GALACTOSE-BINDING DOMAIN-LIKE SUPERFAMILY PROTEIN"/>
    <property type="match status" value="1"/>
</dbReference>
<keyword evidence="4" id="KW-1185">Reference proteome</keyword>
<dbReference type="InterPro" id="IPR029010">
    <property type="entry name" value="ThuA-like"/>
</dbReference>
<gene>
    <name evidence="3" type="ORF">A6F65_01542</name>
</gene>
<dbReference type="Proteomes" id="UP000092698">
    <property type="component" value="Chromosome"/>
</dbReference>
<dbReference type="PANTHER" id="PTHR40469">
    <property type="entry name" value="SECRETED GLYCOSYL HYDROLASE"/>
    <property type="match status" value="1"/>
</dbReference>
<reference evidence="3 4" key="1">
    <citation type="submission" date="2016-07" db="EMBL/GenBank/DDBJ databases">
        <title>Complete genome sequence of Altererythrobacter namhicola JCM 16345T, containing esterase-encoding genes.</title>
        <authorList>
            <person name="Cheng H."/>
            <person name="Wu Y.-H."/>
            <person name="Jian S.-L."/>
            <person name="Huo Y.-Y."/>
            <person name="Wang C.-S."/>
            <person name="Xu X.-W."/>
        </authorList>
    </citation>
    <scope>NUCLEOTIDE SEQUENCE [LARGE SCALE GENOMIC DNA]</scope>
    <source>
        <strain evidence="3 4">JCM 16345</strain>
    </source>
</reference>
<feature type="chain" id="PRO_5008884483" evidence="1">
    <location>
        <begin position="17"/>
        <end position="281"/>
    </location>
</feature>
<organism evidence="3 4">
    <name type="scientific">Paraurantiacibacter namhicola</name>
    <dbReference type="NCBI Taxonomy" id="645517"/>
    <lineage>
        <taxon>Bacteria</taxon>
        <taxon>Pseudomonadati</taxon>
        <taxon>Pseudomonadota</taxon>
        <taxon>Alphaproteobacteria</taxon>
        <taxon>Sphingomonadales</taxon>
        <taxon>Erythrobacteraceae</taxon>
        <taxon>Paraurantiacibacter</taxon>
    </lineage>
</organism>
<dbReference type="Gene3D" id="3.40.50.880">
    <property type="match status" value="1"/>
</dbReference>
<name>A0A1C7D963_9SPHN</name>
<dbReference type="RefSeq" id="WP_067787409.1">
    <property type="nucleotide sequence ID" value="NZ_CP016545.1"/>
</dbReference>
<accession>A0A1C7D963</accession>